<sequence length="392" mass="41673">MTAHVVVAGGGIAGNAAALALRRAGIAATVVESRPADHVGGAGVRLNPNAMDALRAIGVDGAVIAASAPLVRTEVYSPAGERLSYRLAADPASPRGLPRSMLWTRLATTLRDEAVRAGARFRHDTRVVGASETQDGVVARLDDGTEVLADALVGADGVRSAVRTWIDPDAPAPQGGRTRTIYGFTPDPPVEPPPPEVLRIHLGARAFFASRRDAHSGGCSWFTNIPVPDGEGDGDPRDLLDELFGDSPAGDTVRHADRVLGFDDLALPHVPRWHTDRMVVIGDALHVAPPASEQGAAMAIEDGVVLGRCLRDLPSPAEAFAAFERLRRERVEAVVALGLGGAAKVHRRGPARLVARVRDRLATLTDWQRRPPTGGPAWAYDHHIDWMETVNR</sequence>
<dbReference type="InterPro" id="IPR036188">
    <property type="entry name" value="FAD/NAD-bd_sf"/>
</dbReference>
<gene>
    <name evidence="4" type="ORF">EV383_5117</name>
</gene>
<feature type="domain" description="FAD-binding" evidence="3">
    <location>
        <begin position="3"/>
        <end position="173"/>
    </location>
</feature>
<organism evidence="4 5">
    <name type="scientific">Pseudonocardia sediminis</name>
    <dbReference type="NCBI Taxonomy" id="1397368"/>
    <lineage>
        <taxon>Bacteria</taxon>
        <taxon>Bacillati</taxon>
        <taxon>Actinomycetota</taxon>
        <taxon>Actinomycetes</taxon>
        <taxon>Pseudonocardiales</taxon>
        <taxon>Pseudonocardiaceae</taxon>
        <taxon>Pseudonocardia</taxon>
    </lineage>
</organism>
<dbReference type="EMBL" id="SHKL01000001">
    <property type="protein sequence ID" value="RZT88180.1"/>
    <property type="molecule type" value="Genomic_DNA"/>
</dbReference>
<evidence type="ECO:0000256" key="1">
    <source>
        <dbReference type="ARBA" id="ARBA00023002"/>
    </source>
</evidence>
<dbReference type="InterPro" id="IPR002938">
    <property type="entry name" value="FAD-bd"/>
</dbReference>
<keyword evidence="2" id="KW-0503">Monooxygenase</keyword>
<name>A0A4V2FRD6_PSEST</name>
<dbReference type="SUPFAM" id="SSF51905">
    <property type="entry name" value="FAD/NAD(P)-binding domain"/>
    <property type="match status" value="1"/>
</dbReference>
<comment type="caution">
    <text evidence="4">The sequence shown here is derived from an EMBL/GenBank/DDBJ whole genome shotgun (WGS) entry which is preliminary data.</text>
</comment>
<dbReference type="Gene3D" id="3.50.50.60">
    <property type="entry name" value="FAD/NAD(P)-binding domain"/>
    <property type="match status" value="1"/>
</dbReference>
<dbReference type="Pfam" id="PF01494">
    <property type="entry name" value="FAD_binding_3"/>
    <property type="match status" value="2"/>
</dbReference>
<dbReference type="RefSeq" id="WP_165438498.1">
    <property type="nucleotide sequence ID" value="NZ_SHKL01000001.1"/>
</dbReference>
<accession>A0A4V2FRD6</accession>
<feature type="domain" description="FAD-binding" evidence="3">
    <location>
        <begin position="271"/>
        <end position="334"/>
    </location>
</feature>
<protein>
    <submittedName>
        <fullName evidence="4">2-polyprenyl-6-methoxyphenol hydroxylase-like FAD-dependent oxidoreductase</fullName>
    </submittedName>
</protein>
<dbReference type="Proteomes" id="UP000291591">
    <property type="component" value="Unassembled WGS sequence"/>
</dbReference>
<keyword evidence="5" id="KW-1185">Reference proteome</keyword>
<evidence type="ECO:0000313" key="5">
    <source>
        <dbReference type="Proteomes" id="UP000291591"/>
    </source>
</evidence>
<keyword evidence="1" id="KW-0560">Oxidoreductase</keyword>
<dbReference type="PRINTS" id="PR00420">
    <property type="entry name" value="RNGMNOXGNASE"/>
</dbReference>
<dbReference type="AlphaFoldDB" id="A0A4V2FRD6"/>
<evidence type="ECO:0000256" key="2">
    <source>
        <dbReference type="ARBA" id="ARBA00023033"/>
    </source>
</evidence>
<dbReference type="GO" id="GO:0004497">
    <property type="term" value="F:monooxygenase activity"/>
    <property type="evidence" value="ECO:0007669"/>
    <property type="project" value="UniProtKB-KW"/>
</dbReference>
<proteinExistence type="predicted"/>
<dbReference type="PANTHER" id="PTHR13789">
    <property type="entry name" value="MONOOXYGENASE"/>
    <property type="match status" value="1"/>
</dbReference>
<evidence type="ECO:0000259" key="3">
    <source>
        <dbReference type="Pfam" id="PF01494"/>
    </source>
</evidence>
<dbReference type="PANTHER" id="PTHR13789:SF309">
    <property type="entry name" value="PUTATIVE (AFU_ORTHOLOGUE AFUA_6G14510)-RELATED"/>
    <property type="match status" value="1"/>
</dbReference>
<reference evidence="4 5" key="1">
    <citation type="submission" date="2019-02" db="EMBL/GenBank/DDBJ databases">
        <title>Sequencing the genomes of 1000 actinobacteria strains.</title>
        <authorList>
            <person name="Klenk H.-P."/>
        </authorList>
    </citation>
    <scope>NUCLEOTIDE SEQUENCE [LARGE SCALE GENOMIC DNA]</scope>
    <source>
        <strain evidence="4 5">DSM 45779</strain>
    </source>
</reference>
<dbReference type="InterPro" id="IPR050493">
    <property type="entry name" value="FAD-dep_Monooxygenase_BioMet"/>
</dbReference>
<dbReference type="GO" id="GO:0071949">
    <property type="term" value="F:FAD binding"/>
    <property type="evidence" value="ECO:0007669"/>
    <property type="project" value="InterPro"/>
</dbReference>
<evidence type="ECO:0000313" key="4">
    <source>
        <dbReference type="EMBL" id="RZT88180.1"/>
    </source>
</evidence>